<proteinExistence type="predicted"/>
<organism evidence="2 3">
    <name type="scientific">Meganyctiphanes norvegica</name>
    <name type="common">Northern krill</name>
    <name type="synonym">Thysanopoda norvegica</name>
    <dbReference type="NCBI Taxonomy" id="48144"/>
    <lineage>
        <taxon>Eukaryota</taxon>
        <taxon>Metazoa</taxon>
        <taxon>Ecdysozoa</taxon>
        <taxon>Arthropoda</taxon>
        <taxon>Crustacea</taxon>
        <taxon>Multicrustacea</taxon>
        <taxon>Malacostraca</taxon>
        <taxon>Eumalacostraca</taxon>
        <taxon>Eucarida</taxon>
        <taxon>Euphausiacea</taxon>
        <taxon>Euphausiidae</taxon>
        <taxon>Meganyctiphanes</taxon>
    </lineage>
</organism>
<feature type="signal peptide" evidence="1">
    <location>
        <begin position="1"/>
        <end position="20"/>
    </location>
</feature>
<evidence type="ECO:0000313" key="2">
    <source>
        <dbReference type="EMBL" id="CAL4160467.1"/>
    </source>
</evidence>
<evidence type="ECO:0000256" key="1">
    <source>
        <dbReference type="SAM" id="SignalP"/>
    </source>
</evidence>
<evidence type="ECO:0000313" key="3">
    <source>
        <dbReference type="Proteomes" id="UP001497623"/>
    </source>
</evidence>
<name>A0AAV2S520_MEGNR</name>
<accession>A0AAV2S520</accession>
<dbReference type="Proteomes" id="UP001497623">
    <property type="component" value="Unassembled WGS sequence"/>
</dbReference>
<keyword evidence="1" id="KW-0732">Signal</keyword>
<feature type="chain" id="PRO_5043909687" evidence="1">
    <location>
        <begin position="21"/>
        <end position="158"/>
    </location>
</feature>
<dbReference type="AlphaFoldDB" id="A0AAV2S520"/>
<gene>
    <name evidence="2" type="ORF">MNOR_LOCUS32452</name>
</gene>
<reference evidence="2 3" key="1">
    <citation type="submission" date="2024-05" db="EMBL/GenBank/DDBJ databases">
        <authorList>
            <person name="Wallberg A."/>
        </authorList>
    </citation>
    <scope>NUCLEOTIDE SEQUENCE [LARGE SCALE GENOMIC DNA]</scope>
</reference>
<sequence>NTLCWLAFLCLYGYFLFCRGGTSVLSHSSTLSITDNIHQCIPAYPSAPAAHHVKGSVGISNPGVLSVMEPSTPLAWLAASSACAASLISNAQYKRSVQPNWEAVVSPGNKPAKVSTRNTLQITFFVAMDDASAVLISVSPIMLTNVCVRSLVVCASRV</sequence>
<keyword evidence="3" id="KW-1185">Reference proteome</keyword>
<feature type="non-terminal residue" evidence="2">
    <location>
        <position position="1"/>
    </location>
</feature>
<dbReference type="EMBL" id="CAXKWB010044196">
    <property type="protein sequence ID" value="CAL4160467.1"/>
    <property type="molecule type" value="Genomic_DNA"/>
</dbReference>
<comment type="caution">
    <text evidence="2">The sequence shown here is derived from an EMBL/GenBank/DDBJ whole genome shotgun (WGS) entry which is preliminary data.</text>
</comment>
<protein>
    <submittedName>
        <fullName evidence="2">Uncharacterized protein</fullName>
    </submittedName>
</protein>